<sequence length="196" mass="22129">MLTKKPRPRKVTRAVHQRFVERLTGRSGADKLRLLKEHIEYIDGVRVGNADFGDAAPGRGRPASDPRRPPAGKGGSYLKANQRFISEQRRNVAAKTLEGSGKNFRLPRPWDILDIVDMNDFAQVDRDVQNMREEGWEFGMILRISCVIGSHCDGARFPEAARYPDLFSGEYGPTAEVLSVAHDPIKLIFFFMPNDF</sequence>
<dbReference type="Proteomes" id="UP000198211">
    <property type="component" value="Unassembled WGS sequence"/>
</dbReference>
<feature type="region of interest" description="Disordered" evidence="1">
    <location>
        <begin position="52"/>
        <end position="76"/>
    </location>
</feature>
<organism evidence="2 3">
    <name type="scientific">Phytophthora megakarya</name>
    <dbReference type="NCBI Taxonomy" id="4795"/>
    <lineage>
        <taxon>Eukaryota</taxon>
        <taxon>Sar</taxon>
        <taxon>Stramenopiles</taxon>
        <taxon>Oomycota</taxon>
        <taxon>Peronosporomycetes</taxon>
        <taxon>Peronosporales</taxon>
        <taxon>Peronosporaceae</taxon>
        <taxon>Phytophthora</taxon>
    </lineage>
</organism>
<dbReference type="AlphaFoldDB" id="A0A225UPD6"/>
<evidence type="ECO:0000313" key="2">
    <source>
        <dbReference type="EMBL" id="OWY94406.1"/>
    </source>
</evidence>
<gene>
    <name evidence="2" type="ORF">PHMEG_00035879</name>
</gene>
<accession>A0A225UPD6</accession>
<reference evidence="3" key="1">
    <citation type="submission" date="2017-03" db="EMBL/GenBank/DDBJ databases">
        <title>Phytopthora megakarya and P. palmivora, two closely related causual agents of cacao black pod achieved similar genome size and gene model numbers by different mechanisms.</title>
        <authorList>
            <person name="Ali S."/>
            <person name="Shao J."/>
            <person name="Larry D.J."/>
            <person name="Kronmiller B."/>
            <person name="Shen D."/>
            <person name="Strem M.D."/>
            <person name="Melnick R.L."/>
            <person name="Guiltinan M.J."/>
            <person name="Tyler B.M."/>
            <person name="Meinhardt L.W."/>
            <person name="Bailey B.A."/>
        </authorList>
    </citation>
    <scope>NUCLEOTIDE SEQUENCE [LARGE SCALE GENOMIC DNA]</scope>
    <source>
        <strain evidence="3">zdho120</strain>
    </source>
</reference>
<dbReference type="EMBL" id="NBNE01014440">
    <property type="protein sequence ID" value="OWY94406.1"/>
    <property type="molecule type" value="Genomic_DNA"/>
</dbReference>
<proteinExistence type="predicted"/>
<evidence type="ECO:0000313" key="3">
    <source>
        <dbReference type="Proteomes" id="UP000198211"/>
    </source>
</evidence>
<comment type="caution">
    <text evidence="2">The sequence shown here is derived from an EMBL/GenBank/DDBJ whole genome shotgun (WGS) entry which is preliminary data.</text>
</comment>
<protein>
    <submittedName>
        <fullName evidence="2">Uncharacterized protein</fullName>
    </submittedName>
</protein>
<keyword evidence="3" id="KW-1185">Reference proteome</keyword>
<dbReference type="OrthoDB" id="116558at2759"/>
<name>A0A225UPD6_9STRA</name>
<evidence type="ECO:0000256" key="1">
    <source>
        <dbReference type="SAM" id="MobiDB-lite"/>
    </source>
</evidence>